<dbReference type="OrthoDB" id="9814826at2"/>
<dbReference type="EMBL" id="LT906453">
    <property type="protein sequence ID" value="SNV25393.1"/>
    <property type="molecule type" value="Genomic_DNA"/>
</dbReference>
<keyword evidence="4" id="KW-1185">Reference proteome</keyword>
<dbReference type="InterPro" id="IPR036390">
    <property type="entry name" value="WH_DNA-bd_sf"/>
</dbReference>
<dbReference type="AlphaFoldDB" id="A0A239VUN4"/>
<feature type="compositionally biased region" description="Pro residues" evidence="1">
    <location>
        <begin position="173"/>
        <end position="188"/>
    </location>
</feature>
<dbReference type="GeneID" id="63460405"/>
<evidence type="ECO:0000313" key="4">
    <source>
        <dbReference type="Proteomes" id="UP000242637"/>
    </source>
</evidence>
<dbReference type="STRING" id="1121387.GCA_000429885_00607"/>
<feature type="region of interest" description="Disordered" evidence="1">
    <location>
        <begin position="168"/>
        <end position="205"/>
    </location>
</feature>
<feature type="domain" description="Transcription regulator PadR N-terminal" evidence="2">
    <location>
        <begin position="15"/>
        <end position="84"/>
    </location>
</feature>
<gene>
    <name evidence="3" type="primary">yqjI_2</name>
    <name evidence="3" type="ORF">SAMEA4475696_02240</name>
</gene>
<dbReference type="PANTHER" id="PTHR43252">
    <property type="entry name" value="TRANSCRIPTIONAL REGULATOR YQJI"/>
    <property type="match status" value="1"/>
</dbReference>
<evidence type="ECO:0000259" key="2">
    <source>
        <dbReference type="Pfam" id="PF03551"/>
    </source>
</evidence>
<dbReference type="Pfam" id="PF03551">
    <property type="entry name" value="PadR"/>
    <property type="match status" value="1"/>
</dbReference>
<reference evidence="3 4" key="1">
    <citation type="submission" date="2017-06" db="EMBL/GenBank/DDBJ databases">
        <authorList>
            <consortium name="Pathogen Informatics"/>
        </authorList>
    </citation>
    <scope>NUCLEOTIDE SEQUENCE [LARGE SCALE GENOMIC DNA]</scope>
    <source>
        <strain evidence="3 4">NCTC13039</strain>
    </source>
</reference>
<name>A0A239VUN4_9MICO</name>
<dbReference type="KEGG" id="dco:SAMEA4475696_2240"/>
<sequence>MASPVFGHGQLRLYLLAILDEGGPMSGYDIIQVMERRFRGLYSPSAGTIYPRLAKLEDEGLLTRRDEGRKSTYTLTSAGREELDSRSEELEGLRAHVTSSSEQLTDELHRRMSEGAAHLTSLFGAAAAAWENQTRSATTQGSTRSPLADMTIEGIERLARDFRRGAAFTEHTTPPPPPPPTTPEPNPPTTDTNHHTKPANISSEQVNAIITILRETADRLEAVLEENPQHHKE</sequence>
<dbReference type="RefSeq" id="WP_051277200.1">
    <property type="nucleotide sequence ID" value="NZ_LT906453.1"/>
</dbReference>
<protein>
    <submittedName>
        <fullName evidence="3">Transcriptional regulator YqjI</fullName>
    </submittedName>
</protein>
<evidence type="ECO:0000313" key="3">
    <source>
        <dbReference type="EMBL" id="SNV25393.1"/>
    </source>
</evidence>
<accession>A0A239VUN4</accession>
<dbReference type="Gene3D" id="1.10.10.10">
    <property type="entry name" value="Winged helix-like DNA-binding domain superfamily/Winged helix DNA-binding domain"/>
    <property type="match status" value="1"/>
</dbReference>
<evidence type="ECO:0000256" key="1">
    <source>
        <dbReference type="SAM" id="MobiDB-lite"/>
    </source>
</evidence>
<dbReference type="InterPro" id="IPR005149">
    <property type="entry name" value="Tscrpt_reg_PadR_N"/>
</dbReference>
<organism evidence="3 4">
    <name type="scientific">Dermatophilus congolensis</name>
    <dbReference type="NCBI Taxonomy" id="1863"/>
    <lineage>
        <taxon>Bacteria</taxon>
        <taxon>Bacillati</taxon>
        <taxon>Actinomycetota</taxon>
        <taxon>Actinomycetes</taxon>
        <taxon>Micrococcales</taxon>
        <taxon>Dermatophilaceae</taxon>
        <taxon>Dermatophilus</taxon>
    </lineage>
</organism>
<dbReference type="PANTHER" id="PTHR43252:SF7">
    <property type="entry name" value="TRANSCRIPTIONAL REGULATOR YQJI"/>
    <property type="match status" value="1"/>
</dbReference>
<dbReference type="SUPFAM" id="SSF46785">
    <property type="entry name" value="Winged helix' DNA-binding domain"/>
    <property type="match status" value="1"/>
</dbReference>
<proteinExistence type="predicted"/>
<dbReference type="Proteomes" id="UP000242637">
    <property type="component" value="Chromosome 1"/>
</dbReference>
<dbReference type="InterPro" id="IPR036388">
    <property type="entry name" value="WH-like_DNA-bd_sf"/>
</dbReference>